<proteinExistence type="predicted"/>
<feature type="coiled-coil region" evidence="1">
    <location>
        <begin position="53"/>
        <end position="87"/>
    </location>
</feature>
<organism evidence="3 4">
    <name type="scientific">Paenibacillus typhae</name>
    <dbReference type="NCBI Taxonomy" id="1174501"/>
    <lineage>
        <taxon>Bacteria</taxon>
        <taxon>Bacillati</taxon>
        <taxon>Bacillota</taxon>
        <taxon>Bacilli</taxon>
        <taxon>Bacillales</taxon>
        <taxon>Paenibacillaceae</taxon>
        <taxon>Paenibacillus</taxon>
    </lineage>
</organism>
<keyword evidence="2" id="KW-1133">Transmembrane helix</keyword>
<keyword evidence="2" id="KW-0472">Membrane</keyword>
<keyword evidence="1" id="KW-0175">Coiled coil</keyword>
<evidence type="ECO:0000313" key="3">
    <source>
        <dbReference type="EMBL" id="SDJ69310.1"/>
    </source>
</evidence>
<evidence type="ECO:0000256" key="1">
    <source>
        <dbReference type="SAM" id="Coils"/>
    </source>
</evidence>
<dbReference type="AlphaFoldDB" id="A0A1G8VVQ1"/>
<protein>
    <recommendedName>
        <fullName evidence="5">DUF4446 domain-containing protein</fullName>
    </recommendedName>
</protein>
<reference evidence="4" key="1">
    <citation type="submission" date="2016-10" db="EMBL/GenBank/DDBJ databases">
        <authorList>
            <person name="Varghese N."/>
            <person name="Submissions S."/>
        </authorList>
    </citation>
    <scope>NUCLEOTIDE SEQUENCE [LARGE SCALE GENOMIC DNA]</scope>
    <source>
        <strain evidence="4">CGMCC 1.11012</strain>
    </source>
</reference>
<evidence type="ECO:0008006" key="5">
    <source>
        <dbReference type="Google" id="ProtNLM"/>
    </source>
</evidence>
<accession>A0A1G8VVQ1</accession>
<dbReference type="OrthoDB" id="5244042at2"/>
<name>A0A1G8VVQ1_9BACL</name>
<sequence length="166" mass="18885">MLELNQMINEQISLVMFAAVMIILILLIMQIVQGSKLRRMRRKYEAMMGGNGIEDLESLLIDLKNHSERLDEEQREHKTLIETAQNKMRGMKSKVAVKRYNAFGERGSDLSFSIAIIDDGSNGVVLTSLHNRENSYIYAKPLENGSSQYPLSPEEKEVIAQAQQQI</sequence>
<evidence type="ECO:0000313" key="4">
    <source>
        <dbReference type="Proteomes" id="UP000199050"/>
    </source>
</evidence>
<keyword evidence="2" id="KW-0812">Transmembrane</keyword>
<dbReference type="Proteomes" id="UP000199050">
    <property type="component" value="Unassembled WGS sequence"/>
</dbReference>
<feature type="transmembrane region" description="Helical" evidence="2">
    <location>
        <begin position="12"/>
        <end position="32"/>
    </location>
</feature>
<dbReference type="RefSeq" id="WP_090716132.1">
    <property type="nucleotide sequence ID" value="NZ_CBCSKY010000022.1"/>
</dbReference>
<evidence type="ECO:0000256" key="2">
    <source>
        <dbReference type="SAM" id="Phobius"/>
    </source>
</evidence>
<dbReference type="InterPro" id="IPR027981">
    <property type="entry name" value="DUF4446"/>
</dbReference>
<keyword evidence="4" id="KW-1185">Reference proteome</keyword>
<dbReference type="Pfam" id="PF14584">
    <property type="entry name" value="DUF4446"/>
    <property type="match status" value="1"/>
</dbReference>
<dbReference type="EMBL" id="FNDX01000022">
    <property type="protein sequence ID" value="SDJ69310.1"/>
    <property type="molecule type" value="Genomic_DNA"/>
</dbReference>
<dbReference type="STRING" id="1174501.SAMN05216192_12221"/>
<gene>
    <name evidence="3" type="ORF">SAMN05216192_12221</name>
</gene>